<comment type="similarity">
    <text evidence="2">Belongs to the TMEM106 family.</text>
</comment>
<evidence type="ECO:0000259" key="8">
    <source>
        <dbReference type="Pfam" id="PF07092"/>
    </source>
</evidence>
<evidence type="ECO:0000256" key="1">
    <source>
        <dbReference type="ARBA" id="ARBA00004308"/>
    </source>
</evidence>
<dbReference type="Pfam" id="PF21002">
    <property type="entry name" value="TMEM106_N"/>
    <property type="match status" value="1"/>
</dbReference>
<dbReference type="Pfam" id="PF07092">
    <property type="entry name" value="TMEM106"/>
    <property type="match status" value="1"/>
</dbReference>
<keyword evidence="5 7" id="KW-0472">Membrane</keyword>
<dbReference type="AlphaFoldDB" id="A0A8B6CCV5"/>
<reference evidence="10" key="1">
    <citation type="submission" date="2018-11" db="EMBL/GenBank/DDBJ databases">
        <authorList>
            <person name="Alioto T."/>
            <person name="Alioto T."/>
        </authorList>
    </citation>
    <scope>NUCLEOTIDE SEQUENCE</scope>
</reference>
<evidence type="ECO:0000256" key="4">
    <source>
        <dbReference type="ARBA" id="ARBA00022989"/>
    </source>
</evidence>
<evidence type="ECO:0008006" key="12">
    <source>
        <dbReference type="Google" id="ProtNLM"/>
    </source>
</evidence>
<evidence type="ECO:0000313" key="10">
    <source>
        <dbReference type="EMBL" id="VDI02267.1"/>
    </source>
</evidence>
<dbReference type="InterPro" id="IPR048509">
    <property type="entry name" value="TMEM106_C"/>
</dbReference>
<evidence type="ECO:0000256" key="5">
    <source>
        <dbReference type="ARBA" id="ARBA00023136"/>
    </source>
</evidence>
<dbReference type="OrthoDB" id="508875at2759"/>
<evidence type="ECO:0000259" key="9">
    <source>
        <dbReference type="Pfam" id="PF21002"/>
    </source>
</evidence>
<accession>A0A8B6CCV5</accession>
<keyword evidence="4 7" id="KW-1133">Transmembrane helix</keyword>
<dbReference type="GO" id="GO:0012505">
    <property type="term" value="C:endomembrane system"/>
    <property type="evidence" value="ECO:0007669"/>
    <property type="project" value="UniProtKB-SubCell"/>
</dbReference>
<gene>
    <name evidence="10" type="ORF">MGAL_10B051853</name>
</gene>
<dbReference type="InterPro" id="IPR048511">
    <property type="entry name" value="TMEM106_N"/>
</dbReference>
<name>A0A8B6CCV5_MYTGA</name>
<sequence length="276" mass="31103">MEEQENEKNNLVNDRRSYSSRLGSTSYGSDSYEELLRGSVPCPTCRGKGNIPKEQEGELVALIPVRDKRLKPRRTCLYVGIAVFTCTVIFYSRCLYVGIAVFTCIVTAGLLFFFFSQRDVTIASNVSLLLPHNLTIDTAKKYVYFEVTYPFNISNLNYFPITLTQTSIAVQFNVKVINTTVSTFTLNVPMRSTRKFDVNVGITFSKDNGLAAMASRCNNPEPFFTQYVMIFLTTSTYSSLGHQEQTTVNTYPLVDCGNHTKEENLIFSPEYSSLIS</sequence>
<feature type="transmembrane region" description="Helical" evidence="7">
    <location>
        <begin position="97"/>
        <end position="115"/>
    </location>
</feature>
<feature type="region of interest" description="Disordered" evidence="6">
    <location>
        <begin position="1"/>
        <end position="29"/>
    </location>
</feature>
<feature type="domain" description="Transmembrane protein 106 C-terminal" evidence="8">
    <location>
        <begin position="134"/>
        <end position="259"/>
    </location>
</feature>
<organism evidence="10 11">
    <name type="scientific">Mytilus galloprovincialis</name>
    <name type="common">Mediterranean mussel</name>
    <dbReference type="NCBI Taxonomy" id="29158"/>
    <lineage>
        <taxon>Eukaryota</taxon>
        <taxon>Metazoa</taxon>
        <taxon>Spiralia</taxon>
        <taxon>Lophotrochozoa</taxon>
        <taxon>Mollusca</taxon>
        <taxon>Bivalvia</taxon>
        <taxon>Autobranchia</taxon>
        <taxon>Pteriomorphia</taxon>
        <taxon>Mytilida</taxon>
        <taxon>Mytiloidea</taxon>
        <taxon>Mytilidae</taxon>
        <taxon>Mytilinae</taxon>
        <taxon>Mytilus</taxon>
    </lineage>
</organism>
<dbReference type="Proteomes" id="UP000596742">
    <property type="component" value="Unassembled WGS sequence"/>
</dbReference>
<evidence type="ECO:0000256" key="7">
    <source>
        <dbReference type="SAM" id="Phobius"/>
    </source>
</evidence>
<keyword evidence="11" id="KW-1185">Reference proteome</keyword>
<dbReference type="PANTHER" id="PTHR28556">
    <property type="entry name" value="TRANSMEMBRANE PROTEIN 106B"/>
    <property type="match status" value="1"/>
</dbReference>
<comment type="caution">
    <text evidence="10">The sequence shown here is derived from an EMBL/GenBank/DDBJ whole genome shotgun (WGS) entry which is preliminary data.</text>
</comment>
<evidence type="ECO:0000313" key="11">
    <source>
        <dbReference type="Proteomes" id="UP000596742"/>
    </source>
</evidence>
<dbReference type="EMBL" id="UYJE01001445">
    <property type="protein sequence ID" value="VDI02267.1"/>
    <property type="molecule type" value="Genomic_DNA"/>
</dbReference>
<dbReference type="InterPro" id="IPR009790">
    <property type="entry name" value="TMEM106"/>
</dbReference>
<feature type="domain" description="Transmembrane protein 106 N-terminal" evidence="9">
    <location>
        <begin position="9"/>
        <end position="75"/>
    </location>
</feature>
<evidence type="ECO:0000256" key="2">
    <source>
        <dbReference type="ARBA" id="ARBA00008111"/>
    </source>
</evidence>
<dbReference type="PANTHER" id="PTHR28556:SF4">
    <property type="entry name" value="TRANSMEMBRANE PROTEIN 106A"/>
    <property type="match status" value="1"/>
</dbReference>
<keyword evidence="3 7" id="KW-0812">Transmembrane</keyword>
<evidence type="ECO:0000256" key="3">
    <source>
        <dbReference type="ARBA" id="ARBA00022692"/>
    </source>
</evidence>
<feature type="compositionally biased region" description="Polar residues" evidence="6">
    <location>
        <begin position="19"/>
        <end position="29"/>
    </location>
</feature>
<proteinExistence type="inferred from homology"/>
<protein>
    <recommendedName>
        <fullName evidence="12">Transmembrane protein 106B</fullName>
    </recommendedName>
</protein>
<evidence type="ECO:0000256" key="6">
    <source>
        <dbReference type="SAM" id="MobiDB-lite"/>
    </source>
</evidence>
<feature type="transmembrane region" description="Helical" evidence="7">
    <location>
        <begin position="75"/>
        <end position="91"/>
    </location>
</feature>
<comment type="subcellular location">
    <subcellularLocation>
        <location evidence="1">Endomembrane system</location>
    </subcellularLocation>
</comment>